<organism evidence="2 3">
    <name type="scientific">Desulfosalsimonas propionicica</name>
    <dbReference type="NCBI Taxonomy" id="332175"/>
    <lineage>
        <taxon>Bacteria</taxon>
        <taxon>Pseudomonadati</taxon>
        <taxon>Thermodesulfobacteriota</taxon>
        <taxon>Desulfobacteria</taxon>
        <taxon>Desulfobacterales</taxon>
        <taxon>Desulfosalsimonadaceae</taxon>
        <taxon>Desulfosalsimonas</taxon>
    </lineage>
</organism>
<dbReference type="Pfam" id="PF07963">
    <property type="entry name" value="N_methyl"/>
    <property type="match status" value="1"/>
</dbReference>
<reference evidence="2 3" key="1">
    <citation type="submission" date="2020-07" db="EMBL/GenBank/DDBJ databases">
        <title>Genomic Encyclopedia of Type Strains, Phase IV (KMG-IV): sequencing the most valuable type-strain genomes for metagenomic binning, comparative biology and taxonomic classification.</title>
        <authorList>
            <person name="Goeker M."/>
        </authorList>
    </citation>
    <scope>NUCLEOTIDE SEQUENCE [LARGE SCALE GENOMIC DNA]</scope>
    <source>
        <strain evidence="2 3">DSM 17721</strain>
    </source>
</reference>
<dbReference type="NCBIfam" id="TIGR02532">
    <property type="entry name" value="IV_pilin_GFxxxE"/>
    <property type="match status" value="1"/>
</dbReference>
<sequence length="164" mass="18349">MPAKNDHAFTLIELIVVISLLGVMLFFAVPRIHESFFSSGTRKLSAWLQLQVKDLKNQAVENQTQFILFVDVDENRLWAGRHDMAEPALEAAKSKGLSLSGTNRFSEVVFAGDHRISAGTAHIRFYPRGYSDQAVIYVQTRGNKRISYEINPFLPDIKTGGSHG</sequence>
<dbReference type="InterPro" id="IPR012902">
    <property type="entry name" value="N_methyl_site"/>
</dbReference>
<keyword evidence="1" id="KW-1133">Transmembrane helix</keyword>
<dbReference type="Gene3D" id="3.30.700.10">
    <property type="entry name" value="Glycoprotein, Type 4 Pilin"/>
    <property type="match status" value="1"/>
</dbReference>
<proteinExistence type="predicted"/>
<dbReference type="Proteomes" id="UP000525298">
    <property type="component" value="Unassembled WGS sequence"/>
</dbReference>
<feature type="transmembrane region" description="Helical" evidence="1">
    <location>
        <begin position="7"/>
        <end position="29"/>
    </location>
</feature>
<evidence type="ECO:0000313" key="3">
    <source>
        <dbReference type="Proteomes" id="UP000525298"/>
    </source>
</evidence>
<dbReference type="SUPFAM" id="SSF54523">
    <property type="entry name" value="Pili subunits"/>
    <property type="match status" value="1"/>
</dbReference>
<gene>
    <name evidence="2" type="ORF">HNR65_001012</name>
</gene>
<keyword evidence="3" id="KW-1185">Reference proteome</keyword>
<dbReference type="InterPro" id="IPR045584">
    <property type="entry name" value="Pilin-like"/>
</dbReference>
<name>A0A7W0C7Q1_9BACT</name>
<accession>A0A7W0C7Q1</accession>
<evidence type="ECO:0000256" key="1">
    <source>
        <dbReference type="SAM" id="Phobius"/>
    </source>
</evidence>
<dbReference type="AlphaFoldDB" id="A0A7W0C7Q1"/>
<evidence type="ECO:0000313" key="2">
    <source>
        <dbReference type="EMBL" id="MBA2880694.1"/>
    </source>
</evidence>
<keyword evidence="1" id="KW-0472">Membrane</keyword>
<comment type="caution">
    <text evidence="2">The sequence shown here is derived from an EMBL/GenBank/DDBJ whole genome shotgun (WGS) entry which is preliminary data.</text>
</comment>
<dbReference type="EMBL" id="JACDUS010000002">
    <property type="protein sequence ID" value="MBA2880694.1"/>
    <property type="molecule type" value="Genomic_DNA"/>
</dbReference>
<dbReference type="RefSeq" id="WP_181550355.1">
    <property type="nucleotide sequence ID" value="NZ_JACDUS010000002.1"/>
</dbReference>
<keyword evidence="1" id="KW-0812">Transmembrane</keyword>
<protein>
    <submittedName>
        <fullName evidence="2">Prepilin-type N-terminal cleavage/methylation domain-containing protein</fullName>
    </submittedName>
</protein>